<sequence>MCATETLKYLQRHNIPFILLTNGGGKHERERVEELSARLGVPLSTENFVQSHTPFRELVSTSWSRDNLGRHIQKELLEGDMRPGFADKNILITGSDPAKSRLIAEAYGFRSVITPADIAVAHPTIFPFEPQLKNYYAATARPLPSPNPKIDAIFVFNDPRDWAVDIQVIIDLLLSQNGILGTYSPKNGRVEHENHGWQTDGQPHLYFSNHDLFWSATYHLPRFGQGAFQAALAGIWRRITGGKAEMRRTTIGKPYPKTYEFAETVLAQWRGALLKKSGRADAAEETEPLARVYMVGDNPESDIRGANEYRSPHGTEWSSVLVRTGVWSEERDGEPKYRPTAIVDDARAAVQWALEREGWR</sequence>
<dbReference type="PANTHER" id="PTHR14269">
    <property type="entry name" value="CDP-DIACYLGLYCEROL--GLYCEROL-3-PHOSPHATE 3-PHOSPHATIDYLTRANSFERASE-RELATED"/>
    <property type="match status" value="1"/>
</dbReference>
<dbReference type="AlphaFoldDB" id="A0AAN7V547"/>
<dbReference type="PANTHER" id="PTHR14269:SF57">
    <property type="entry name" value="SUPERFAMILY HYDROLASE, PUTATIVE (AFU_ORTHOLOGUE AFUA_2G02580)-RELATED"/>
    <property type="match status" value="1"/>
</dbReference>
<keyword evidence="2" id="KW-1185">Reference proteome</keyword>
<dbReference type="NCBIfam" id="TIGR01456">
    <property type="entry name" value="CECR5"/>
    <property type="match status" value="1"/>
</dbReference>
<dbReference type="GO" id="GO:0005739">
    <property type="term" value="C:mitochondrion"/>
    <property type="evidence" value="ECO:0007669"/>
    <property type="project" value="TreeGrafter"/>
</dbReference>
<evidence type="ECO:0000313" key="2">
    <source>
        <dbReference type="Proteomes" id="UP001305414"/>
    </source>
</evidence>
<protein>
    <recommendedName>
        <fullName evidence="3">HAD-superfamily subfamily IIA hydrolase</fullName>
    </recommendedName>
</protein>
<organism evidence="1 2">
    <name type="scientific">Xylaria bambusicola</name>
    <dbReference type="NCBI Taxonomy" id="326684"/>
    <lineage>
        <taxon>Eukaryota</taxon>
        <taxon>Fungi</taxon>
        <taxon>Dikarya</taxon>
        <taxon>Ascomycota</taxon>
        <taxon>Pezizomycotina</taxon>
        <taxon>Sordariomycetes</taxon>
        <taxon>Xylariomycetidae</taxon>
        <taxon>Xylariales</taxon>
        <taxon>Xylariaceae</taxon>
        <taxon>Xylaria</taxon>
    </lineage>
</organism>
<dbReference type="InterPro" id="IPR006357">
    <property type="entry name" value="HAD-SF_hydro_IIA"/>
</dbReference>
<dbReference type="InterPro" id="IPR006353">
    <property type="entry name" value="HAD-SF_hydro_IIA_CECR5"/>
</dbReference>
<dbReference type="NCBIfam" id="TIGR01460">
    <property type="entry name" value="HAD-SF-IIA"/>
    <property type="match status" value="1"/>
</dbReference>
<evidence type="ECO:0000313" key="1">
    <source>
        <dbReference type="EMBL" id="KAK5636244.1"/>
    </source>
</evidence>
<dbReference type="Gene3D" id="3.40.50.1000">
    <property type="entry name" value="HAD superfamily/HAD-like"/>
    <property type="match status" value="2"/>
</dbReference>
<dbReference type="GO" id="GO:0046474">
    <property type="term" value="P:glycerophospholipid biosynthetic process"/>
    <property type="evidence" value="ECO:0007669"/>
    <property type="project" value="TreeGrafter"/>
</dbReference>
<dbReference type="SUPFAM" id="SSF56784">
    <property type="entry name" value="HAD-like"/>
    <property type="match status" value="1"/>
</dbReference>
<evidence type="ECO:0008006" key="3">
    <source>
        <dbReference type="Google" id="ProtNLM"/>
    </source>
</evidence>
<accession>A0AAN7V547</accession>
<proteinExistence type="predicted"/>
<name>A0AAN7V547_9PEZI</name>
<dbReference type="Pfam" id="PF13344">
    <property type="entry name" value="Hydrolase_6"/>
    <property type="match status" value="1"/>
</dbReference>
<reference evidence="1 2" key="1">
    <citation type="submission" date="2023-10" db="EMBL/GenBank/DDBJ databases">
        <title>Draft genome sequence of Xylaria bambusicola isolate GMP-LS, the root and basal stem rot pathogen of sugarcane in Indonesia.</title>
        <authorList>
            <person name="Selvaraj P."/>
            <person name="Muralishankar V."/>
            <person name="Muruganantham S."/>
            <person name="Sp S."/>
            <person name="Haryani S."/>
            <person name="Lau K.J.X."/>
            <person name="Naqvi N.I."/>
        </authorList>
    </citation>
    <scope>NUCLEOTIDE SEQUENCE [LARGE SCALE GENOMIC DNA]</scope>
    <source>
        <strain evidence="1">GMP-LS</strain>
    </source>
</reference>
<dbReference type="InterPro" id="IPR036412">
    <property type="entry name" value="HAD-like_sf"/>
</dbReference>
<dbReference type="InterPro" id="IPR023214">
    <property type="entry name" value="HAD_sf"/>
</dbReference>
<gene>
    <name evidence="1" type="ORF">RRF57_011956</name>
</gene>
<comment type="caution">
    <text evidence="1">The sequence shown here is derived from an EMBL/GenBank/DDBJ whole genome shotgun (WGS) entry which is preliminary data.</text>
</comment>
<dbReference type="InterPro" id="IPR050324">
    <property type="entry name" value="CDP-alcohol_PTase-I"/>
</dbReference>
<dbReference type="EMBL" id="JAWHQM010000065">
    <property type="protein sequence ID" value="KAK5636244.1"/>
    <property type="molecule type" value="Genomic_DNA"/>
</dbReference>
<dbReference type="Pfam" id="PF13242">
    <property type="entry name" value="Hydrolase_like"/>
    <property type="match status" value="1"/>
</dbReference>
<dbReference type="Proteomes" id="UP001305414">
    <property type="component" value="Unassembled WGS sequence"/>
</dbReference>